<feature type="region of interest" description="Disordered" evidence="1">
    <location>
        <begin position="465"/>
        <end position="499"/>
    </location>
</feature>
<dbReference type="Proteomes" id="UP000035682">
    <property type="component" value="Unplaced"/>
</dbReference>
<evidence type="ECO:0000313" key="4">
    <source>
        <dbReference type="Proteomes" id="UP000035682"/>
    </source>
</evidence>
<keyword evidence="4" id="KW-1185">Reference proteome</keyword>
<evidence type="ECO:0000313" key="6">
    <source>
        <dbReference type="WormBase" id="SRAE_2000373700"/>
    </source>
</evidence>
<dbReference type="RefSeq" id="XP_024508285.1">
    <property type="nucleotide sequence ID" value="XM_024654966.1"/>
</dbReference>
<evidence type="ECO:0000313" key="3">
    <source>
        <dbReference type="EMBL" id="CEF69085.1"/>
    </source>
</evidence>
<reference evidence="3 4" key="1">
    <citation type="submission" date="2014-09" db="EMBL/GenBank/DDBJ databases">
        <authorList>
            <person name="Martin A.A."/>
        </authorList>
    </citation>
    <scope>NUCLEOTIDE SEQUENCE</scope>
    <source>
        <strain evidence="4">ED321</strain>
        <strain evidence="3">ED321 Heterogonic</strain>
    </source>
</reference>
<evidence type="ECO:0000313" key="5">
    <source>
        <dbReference type="WBParaSite" id="SRAE_2000373700.1"/>
    </source>
</evidence>
<dbReference type="CTD" id="36381455"/>
<feature type="compositionally biased region" description="Low complexity" evidence="1">
    <location>
        <begin position="465"/>
        <end position="480"/>
    </location>
</feature>
<name>A0A090LNH3_STRRB</name>
<dbReference type="Gene3D" id="1.10.555.10">
    <property type="entry name" value="Rho GTPase activation protein"/>
    <property type="match status" value="1"/>
</dbReference>
<accession>A0A090LNH3</accession>
<feature type="compositionally biased region" description="Polar residues" evidence="1">
    <location>
        <begin position="943"/>
        <end position="965"/>
    </location>
</feature>
<feature type="compositionally biased region" description="Low complexity" evidence="1">
    <location>
        <begin position="909"/>
        <end position="921"/>
    </location>
</feature>
<dbReference type="SUPFAM" id="SSF48350">
    <property type="entry name" value="GTPase activation domain, GAP"/>
    <property type="match status" value="1"/>
</dbReference>
<feature type="compositionally biased region" description="Polar residues" evidence="1">
    <location>
        <begin position="363"/>
        <end position="377"/>
    </location>
</feature>
<dbReference type="InterPro" id="IPR008936">
    <property type="entry name" value="Rho_GTPase_activation_prot"/>
</dbReference>
<dbReference type="EMBL" id="LN609529">
    <property type="protein sequence ID" value="CEF69085.1"/>
    <property type="molecule type" value="Genomic_DNA"/>
</dbReference>
<sequence length="1212" mass="136666">MEDSEESMLSEKKYLDDECDSVSELVDSMETAFVGKNALNTQQLIFANLNSYHVKLAKRKGNCYEPVLEYVPSFLVETFYRLNWMKYTDVQGIFRVEGNQLRLKKLDTKPLFLGWQVVDKEYSVHDLCTLVKRFFREIEDPILEGHQQHILQFASHENPPKAMKQSLSVILHSLDSRKYGALMFTLLQLHNVAKKENVNSMSCENLAIVFAPTFFRETGVSSRNEKKKSKIGNFPSMNPHQYEALKKANLTKVRAVKFLIENAFFFAYDEQKAKPRRRLTNGKDIATAINDMRNKDGSISDYLECNFSSSNDNIFEKSFSHDYSKKMLKSVGHAKSEDSSKEKNSGSINRNFSLHASSRKSPRSLSEHSIISNSLNDDMSDKTRRFNKKGTVKSMKDFTYGKRKSNPSKRSSSVVKVLNSITNLASTASSTMANIWQRRGSGGPLEYAFINTLPSQNLNDAFLSPSRSSVRSRSSSQYSRNHSRESCSLKKTSSSEQLPSPMILDHELRSSRSSIKRCNNVNRNGVTPNIDHVIEVTKREIASFKYPVDRSSFKDIRQQKFRKINLLTKPMDDKTSIFVNESTTISNNSDVMIPIITGKFNRKSTIRCSKKDLESEKNDVENQNLTTVKDLASVEGKKRDVALTIDRSRRNTAPVKSMLGRNTLRRNQPNSIQSGLKTPKITRSNKFLNNENFDDSFEFKSDESTLLFKNNLCARSSSFHNGVLSSPDSRKPLAVMNMQRNDTSNLFESSHSLLGLVENGSSLKYSPKIVKRNSSEMNKSKNNDSLDDLIKHKKKYSSTEIETNFLNEDINIDVDIVQHEQYFSIDITTPENSIVTEKCKYVCGNATPLLPDNSNTKKDKNNITPTYAPETFNLSLSREDLEKLAPVTTSLFMSPRESITPDYDSSRWNKTSSLSNSKNSTTSFGSLLNTNTFLNVAKDKSRSPSSDGNIHLTDNNTQSPTTSVSNIKSYTNYASSYVKKSDSDSSPTKMQISSPSGIVEIFKTSTSEVNRTKTAIQRQSTGTWKETSSPTSFIPNVVGKMFDTSIEKSPMKLIRPASPVKEKSNTTISSNQLISDGKIDCCIKIEQKQLLTNQHSGHNVQTSAFGTIIDESPKKTIIHLDNNFKTPSLPKSGRDKYTSSRKKKVSVVNDDDFKNSDYMVDQLKNAKNSKDMEAVDSPSAKYANTRPSLAVLYKEKCGNVKEKVSQFSHLTL</sequence>
<dbReference type="GeneID" id="36381455"/>
<feature type="domain" description="Rho-GAP" evidence="2">
    <location>
        <begin position="54"/>
        <end position="267"/>
    </location>
</feature>
<dbReference type="WormBase" id="SRAE_2000373700">
    <property type="protein sequence ID" value="SRP08345"/>
    <property type="gene ID" value="WBGene00263962"/>
</dbReference>
<feature type="compositionally biased region" description="Basic and acidic residues" evidence="1">
    <location>
        <begin position="334"/>
        <end position="344"/>
    </location>
</feature>
<protein>
    <submittedName>
        <fullName evidence="3 5">Rho GTPase-activating protein domain and Rho GTPase activation protein domain-containing protein</fullName>
    </submittedName>
</protein>
<dbReference type="PANTHER" id="PTHR15670">
    <property type="entry name" value="RHO GTPASE ACTIVATING PROTEIN 11A"/>
    <property type="match status" value="1"/>
</dbReference>
<feature type="region of interest" description="Disordered" evidence="1">
    <location>
        <begin position="1122"/>
        <end position="1143"/>
    </location>
</feature>
<dbReference type="STRING" id="34506.A0A090LNH3"/>
<feature type="compositionally biased region" description="Polar residues" evidence="1">
    <location>
        <begin position="489"/>
        <end position="498"/>
    </location>
</feature>
<proteinExistence type="predicted"/>
<dbReference type="GO" id="GO:0007165">
    <property type="term" value="P:signal transduction"/>
    <property type="evidence" value="ECO:0007669"/>
    <property type="project" value="InterPro"/>
</dbReference>
<dbReference type="AlphaFoldDB" id="A0A090LNH3"/>
<gene>
    <name evidence="3 5 6" type="ORF">SRAE_2000373700</name>
</gene>
<evidence type="ECO:0000256" key="1">
    <source>
        <dbReference type="SAM" id="MobiDB-lite"/>
    </source>
</evidence>
<feature type="region of interest" description="Disordered" evidence="1">
    <location>
        <begin position="332"/>
        <end position="413"/>
    </location>
</feature>
<dbReference type="GO" id="GO:0005096">
    <property type="term" value="F:GTPase activator activity"/>
    <property type="evidence" value="ECO:0007669"/>
    <property type="project" value="TreeGrafter"/>
</dbReference>
<dbReference type="Pfam" id="PF00620">
    <property type="entry name" value="RhoGAP"/>
    <property type="match status" value="1"/>
</dbReference>
<dbReference type="InterPro" id="IPR042869">
    <property type="entry name" value="ARHGAP11A/B"/>
</dbReference>
<dbReference type="InterPro" id="IPR000198">
    <property type="entry name" value="RhoGAP_dom"/>
</dbReference>
<dbReference type="WBParaSite" id="SRAE_2000373700.1">
    <property type="protein sequence ID" value="SRAE_2000373700.1"/>
    <property type="gene ID" value="WBGene00263962"/>
</dbReference>
<organism evidence="3">
    <name type="scientific">Strongyloides ratti</name>
    <name type="common">Parasitic roundworm</name>
    <dbReference type="NCBI Taxonomy" id="34506"/>
    <lineage>
        <taxon>Eukaryota</taxon>
        <taxon>Metazoa</taxon>
        <taxon>Ecdysozoa</taxon>
        <taxon>Nematoda</taxon>
        <taxon>Chromadorea</taxon>
        <taxon>Rhabditida</taxon>
        <taxon>Tylenchina</taxon>
        <taxon>Panagrolaimomorpha</taxon>
        <taxon>Strongyloidoidea</taxon>
        <taxon>Strongyloididae</taxon>
        <taxon>Strongyloides</taxon>
    </lineage>
</organism>
<evidence type="ECO:0000259" key="2">
    <source>
        <dbReference type="PROSITE" id="PS50238"/>
    </source>
</evidence>
<dbReference type="PROSITE" id="PS50238">
    <property type="entry name" value="RHOGAP"/>
    <property type="match status" value="1"/>
</dbReference>
<feature type="compositionally biased region" description="Polar residues" evidence="1">
    <location>
        <begin position="345"/>
        <end position="356"/>
    </location>
</feature>
<dbReference type="SMART" id="SM00324">
    <property type="entry name" value="RhoGAP"/>
    <property type="match status" value="1"/>
</dbReference>
<feature type="region of interest" description="Disordered" evidence="1">
    <location>
        <begin position="900"/>
        <end position="921"/>
    </location>
</feature>
<reference evidence="5" key="2">
    <citation type="submission" date="2020-12" db="UniProtKB">
        <authorList>
            <consortium name="WormBaseParasite"/>
        </authorList>
    </citation>
    <scope>IDENTIFICATION</scope>
</reference>
<feature type="region of interest" description="Disordered" evidence="1">
    <location>
        <begin position="938"/>
        <end position="965"/>
    </location>
</feature>
<dbReference type="OrthoDB" id="29546at2759"/>
<dbReference type="CDD" id="cd00159">
    <property type="entry name" value="RhoGAP"/>
    <property type="match status" value="1"/>
</dbReference>
<dbReference type="PANTHER" id="PTHR15670:SF4">
    <property type="entry name" value="RHO GTPASE-ACTIVATING PROTEIN 11A"/>
    <property type="match status" value="1"/>
</dbReference>